<protein>
    <submittedName>
        <fullName evidence="1">Uncharacterized protein</fullName>
    </submittedName>
</protein>
<organism evidence="1 2">
    <name type="scientific">Aspergillus granulosus</name>
    <dbReference type="NCBI Taxonomy" id="176169"/>
    <lineage>
        <taxon>Eukaryota</taxon>
        <taxon>Fungi</taxon>
        <taxon>Dikarya</taxon>
        <taxon>Ascomycota</taxon>
        <taxon>Pezizomycotina</taxon>
        <taxon>Eurotiomycetes</taxon>
        <taxon>Eurotiomycetidae</taxon>
        <taxon>Eurotiales</taxon>
        <taxon>Aspergillaceae</taxon>
        <taxon>Aspergillus</taxon>
        <taxon>Aspergillus subgen. Nidulantes</taxon>
    </lineage>
</organism>
<reference evidence="1 2" key="1">
    <citation type="submission" date="2024-07" db="EMBL/GenBank/DDBJ databases">
        <title>Section-level genome sequencing and comparative genomics of Aspergillus sections Usti and Cavernicolus.</title>
        <authorList>
            <consortium name="Lawrence Berkeley National Laboratory"/>
            <person name="Nybo J.L."/>
            <person name="Vesth T.C."/>
            <person name="Theobald S."/>
            <person name="Frisvad J.C."/>
            <person name="Larsen T.O."/>
            <person name="Kjaerboelling I."/>
            <person name="Rothschild-Mancinelli K."/>
            <person name="Lyhne E.K."/>
            <person name="Kogle M.E."/>
            <person name="Barry K."/>
            <person name="Clum A."/>
            <person name="Na H."/>
            <person name="Ledsgaard L."/>
            <person name="Lin J."/>
            <person name="Lipzen A."/>
            <person name="Kuo A."/>
            <person name="Riley R."/>
            <person name="Mondo S."/>
            <person name="Labutti K."/>
            <person name="Haridas S."/>
            <person name="Pangalinan J."/>
            <person name="Salamov A.A."/>
            <person name="Simmons B.A."/>
            <person name="Magnuson J.K."/>
            <person name="Chen J."/>
            <person name="Drula E."/>
            <person name="Henrissat B."/>
            <person name="Wiebenga A."/>
            <person name="Lubbers R.J."/>
            <person name="Gomes A.C."/>
            <person name="Makela M.R."/>
            <person name="Stajich J."/>
            <person name="Grigoriev I.V."/>
            <person name="Mortensen U.H."/>
            <person name="De Vries R.P."/>
            <person name="Baker S.E."/>
            <person name="Andersen M.R."/>
        </authorList>
    </citation>
    <scope>NUCLEOTIDE SEQUENCE [LARGE SCALE GENOMIC DNA]</scope>
    <source>
        <strain evidence="1 2">CBS 588.65</strain>
    </source>
</reference>
<evidence type="ECO:0000313" key="1">
    <source>
        <dbReference type="EMBL" id="KAL2807583.1"/>
    </source>
</evidence>
<sequence>MQVVPPTPFSIHSSTSTTLSECQNLLQGLADFYAPYESFAHKIHLATSSTSLDFMCGYYRSWHTLDSSLPSRSTQRATDAIRACRGALGVLQALFAVFRRVLSLSGADLNTTDRSTEADDGVDVPLLFPFRPEVVGFLLNTLAALQGHLVAASADWQICMLEQENASHGRFLTDSYALIQACEGGCAAGARHILNSIGYGQGLYELEIACTGQTNSVLRDLIIERVIKERHAFQSALVETLSKDEAEAIGLHFEHNTLLDRHAARACRLPAVQKFKIKEFEIPKESQSVYDSRKVTLEIQNRLWDAGFRDVDFADDGGYTALMHIDDDSGFGPKADPVLLLEKACWLVSKGADLSRDRKSSPALHYVAHAVGDSMMSADVTRLSGMDEGCWQILRTCFLDTAQDTCRCSCSEGGCSALTRFLDGLFKRDRRDLPRNEQLEYGRSALLMVLRFMASTLGLGPEEKLFYDKIAPAVLRYIICSELGITHTCFHNVVVPEEIIIAIHDGEKSVIEELDGLVAAQIQRYTRAAISLPEFLVKTWRVRAGHPEVDFFACSPR</sequence>
<keyword evidence="2" id="KW-1185">Reference proteome</keyword>
<proteinExistence type="predicted"/>
<name>A0ABR4GYD2_9EURO</name>
<comment type="caution">
    <text evidence="1">The sequence shown here is derived from an EMBL/GenBank/DDBJ whole genome shotgun (WGS) entry which is preliminary data.</text>
</comment>
<gene>
    <name evidence="1" type="ORF">BJX63DRAFT_411824</name>
</gene>
<accession>A0ABR4GYD2</accession>
<dbReference type="EMBL" id="JBFXLT010000137">
    <property type="protein sequence ID" value="KAL2807583.1"/>
    <property type="molecule type" value="Genomic_DNA"/>
</dbReference>
<dbReference type="Proteomes" id="UP001610334">
    <property type="component" value="Unassembled WGS sequence"/>
</dbReference>
<evidence type="ECO:0000313" key="2">
    <source>
        <dbReference type="Proteomes" id="UP001610334"/>
    </source>
</evidence>